<protein>
    <submittedName>
        <fullName evidence="1">Uncharacterized protein</fullName>
    </submittedName>
</protein>
<proteinExistence type="predicted"/>
<dbReference type="STRING" id="266265.Bxe_A0249"/>
<evidence type="ECO:0000313" key="1">
    <source>
        <dbReference type="EMBL" id="ABE32684.1"/>
    </source>
</evidence>
<dbReference type="eggNOG" id="ENOG503445S">
    <property type="taxonomic scope" value="Bacteria"/>
</dbReference>
<sequence length="168" mass="18987">MTPRIILYLAVEGVLLSRSVTRSQLRSSEFRILKDSPHVARLAELLALNRQTDVVLNSRLVLELGFRALLQLFPTLFCSHIVGATIHGNRLIRCRQLSQQCGRCAWLSADAERRQAGQLVVLEHDARCVPVPFRDRAIIVSSGLEAATSEDWRRLRDLLEPHEINSVN</sequence>
<dbReference type="EMBL" id="CP000270">
    <property type="protein sequence ID" value="ABE32684.1"/>
    <property type="molecule type" value="Genomic_DNA"/>
</dbReference>
<dbReference type="KEGG" id="bxe:Bxe_A0249"/>
<keyword evidence="2" id="KW-1185">Reference proteome</keyword>
<dbReference type="Proteomes" id="UP000001817">
    <property type="component" value="Chromosome 1"/>
</dbReference>
<gene>
    <name evidence="1" type="ORF">Bxe_A0249</name>
</gene>
<organism evidence="1 2">
    <name type="scientific">Paraburkholderia xenovorans (strain LB400)</name>
    <dbReference type="NCBI Taxonomy" id="266265"/>
    <lineage>
        <taxon>Bacteria</taxon>
        <taxon>Pseudomonadati</taxon>
        <taxon>Pseudomonadota</taxon>
        <taxon>Betaproteobacteria</taxon>
        <taxon>Burkholderiales</taxon>
        <taxon>Burkholderiaceae</taxon>
        <taxon>Paraburkholderia</taxon>
    </lineage>
</organism>
<dbReference type="AlphaFoldDB" id="Q13TA5"/>
<reference evidence="1 2" key="1">
    <citation type="journal article" date="2006" name="Proc. Natl. Acad. Sci. U.S.A.">
        <title>Burkholderia xenovorans LB400 harbors a multi-replicon, 9.73-Mbp genome shaped for versatility.</title>
        <authorList>
            <person name="Chain P.S."/>
            <person name="Denef V.J."/>
            <person name="Konstantinidis K.T."/>
            <person name="Vergez L.M."/>
            <person name="Agullo L."/>
            <person name="Reyes V.L."/>
            <person name="Hauser L."/>
            <person name="Cordova M."/>
            <person name="Gomez L."/>
            <person name="Gonzalez M."/>
            <person name="Land M."/>
            <person name="Lao V."/>
            <person name="Larimer F."/>
            <person name="LiPuma J.J."/>
            <person name="Mahenthiralingam E."/>
            <person name="Malfatti S.A."/>
            <person name="Marx C.J."/>
            <person name="Parnell J.J."/>
            <person name="Ramette A."/>
            <person name="Richardson P."/>
            <person name="Seeger M."/>
            <person name="Smith D."/>
            <person name="Spilker T."/>
            <person name="Sul W.J."/>
            <person name="Tsoi T.V."/>
            <person name="Ulrich L.E."/>
            <person name="Zhulin I.B."/>
            <person name="Tiedje J.M."/>
        </authorList>
    </citation>
    <scope>NUCLEOTIDE SEQUENCE [LARGE SCALE GENOMIC DNA]</scope>
    <source>
        <strain evidence="1 2">LB400</strain>
    </source>
</reference>
<name>Q13TA5_PARXL</name>
<evidence type="ECO:0000313" key="2">
    <source>
        <dbReference type="Proteomes" id="UP000001817"/>
    </source>
</evidence>
<accession>Q13TA5</accession>